<proteinExistence type="inferred from homology"/>
<feature type="domain" description="HTH lysR-type" evidence="5">
    <location>
        <begin position="12"/>
        <end position="69"/>
    </location>
</feature>
<dbReference type="PANTHER" id="PTHR30118">
    <property type="entry name" value="HTH-TYPE TRANSCRIPTIONAL REGULATOR LEUO-RELATED"/>
    <property type="match status" value="1"/>
</dbReference>
<dbReference type="InterPro" id="IPR036388">
    <property type="entry name" value="WH-like_DNA-bd_sf"/>
</dbReference>
<evidence type="ECO:0000256" key="3">
    <source>
        <dbReference type="ARBA" id="ARBA00023125"/>
    </source>
</evidence>
<sequence length="311" mass="36051">MYRSGFPKTLRYNSDLLIVLYLLLKLKNVKAVAAQLHLTPPAVSQKLSRLREIFNDPLLVRSKKGMILTTLSEVLLPSLESIVLKIESFYNISEYYNNTIIPLKREYVLSVNADTHFYEDIGFLDACVQESGGDLDVSFSILLRDDNSIHDLLSAKLDFYFGNVNVLEDNLTRIKVSDLEYSFAVGKHHPLAGKKIKLSSIDELNEFKYIALLSLPEKLEEKYKDVFGREPFRPFIKIQSIRTIADFLNRSDYFSFLTVRSINKLGLSRVYVGTESIFLQQYLYWHKNMENDSFHRYLRNSFIETLSKKDV</sequence>
<dbReference type="Pfam" id="PF00126">
    <property type="entry name" value="HTH_1"/>
    <property type="match status" value="1"/>
</dbReference>
<organism evidence="6 7">
    <name type="scientific">Citrobacter meridianamericanus</name>
    <dbReference type="NCBI Taxonomy" id="2894201"/>
    <lineage>
        <taxon>Bacteria</taxon>
        <taxon>Pseudomonadati</taxon>
        <taxon>Pseudomonadota</taxon>
        <taxon>Gammaproteobacteria</taxon>
        <taxon>Enterobacterales</taxon>
        <taxon>Enterobacteriaceae</taxon>
        <taxon>Citrobacter</taxon>
    </lineage>
</organism>
<keyword evidence="2" id="KW-0805">Transcription regulation</keyword>
<accession>A0ABT1B779</accession>
<dbReference type="PROSITE" id="PS50931">
    <property type="entry name" value="HTH_LYSR"/>
    <property type="match status" value="1"/>
</dbReference>
<keyword evidence="3" id="KW-0238">DNA-binding</keyword>
<dbReference type="Proteomes" id="UP001139290">
    <property type="component" value="Unassembled WGS sequence"/>
</dbReference>
<dbReference type="SUPFAM" id="SSF53850">
    <property type="entry name" value="Periplasmic binding protein-like II"/>
    <property type="match status" value="1"/>
</dbReference>
<dbReference type="SUPFAM" id="SSF46785">
    <property type="entry name" value="Winged helix' DNA-binding domain"/>
    <property type="match status" value="1"/>
</dbReference>
<keyword evidence="7" id="KW-1185">Reference proteome</keyword>
<gene>
    <name evidence="6" type="ORF">LOD26_08620</name>
</gene>
<reference evidence="6" key="1">
    <citation type="submission" date="2021-11" db="EMBL/GenBank/DDBJ databases">
        <title>Citrobacter meridianamericanus sp. nov. isolated from soil.</title>
        <authorList>
            <person name="Furlan J.P.R."/>
            <person name="Stehling E.G."/>
        </authorList>
    </citation>
    <scope>NUCLEOTIDE SEQUENCE</scope>
    <source>
        <strain evidence="6">BR102</strain>
    </source>
</reference>
<dbReference type="PANTHER" id="PTHR30118:SF15">
    <property type="entry name" value="TRANSCRIPTIONAL REGULATORY PROTEIN"/>
    <property type="match status" value="1"/>
</dbReference>
<evidence type="ECO:0000256" key="2">
    <source>
        <dbReference type="ARBA" id="ARBA00023015"/>
    </source>
</evidence>
<comment type="similarity">
    <text evidence="1">Belongs to the LysR transcriptional regulatory family.</text>
</comment>
<dbReference type="Gene3D" id="3.40.190.10">
    <property type="entry name" value="Periplasmic binding protein-like II"/>
    <property type="match status" value="2"/>
</dbReference>
<evidence type="ECO:0000313" key="6">
    <source>
        <dbReference type="EMBL" id="MCO5781391.1"/>
    </source>
</evidence>
<keyword evidence="4" id="KW-0804">Transcription</keyword>
<dbReference type="RefSeq" id="WP_252838108.1">
    <property type="nucleotide sequence ID" value="NZ_JAJJVQ010000002.1"/>
</dbReference>
<dbReference type="Gene3D" id="1.10.10.10">
    <property type="entry name" value="Winged helix-like DNA-binding domain superfamily/Winged helix DNA-binding domain"/>
    <property type="match status" value="1"/>
</dbReference>
<comment type="caution">
    <text evidence="6">The sequence shown here is derived from an EMBL/GenBank/DDBJ whole genome shotgun (WGS) entry which is preliminary data.</text>
</comment>
<dbReference type="InterPro" id="IPR000847">
    <property type="entry name" value="LysR_HTH_N"/>
</dbReference>
<evidence type="ECO:0000313" key="7">
    <source>
        <dbReference type="Proteomes" id="UP001139290"/>
    </source>
</evidence>
<evidence type="ECO:0000256" key="1">
    <source>
        <dbReference type="ARBA" id="ARBA00009437"/>
    </source>
</evidence>
<protein>
    <submittedName>
        <fullName evidence="6">LysR family transcriptional regulator</fullName>
    </submittedName>
</protein>
<evidence type="ECO:0000256" key="4">
    <source>
        <dbReference type="ARBA" id="ARBA00023163"/>
    </source>
</evidence>
<dbReference type="InterPro" id="IPR036390">
    <property type="entry name" value="WH_DNA-bd_sf"/>
</dbReference>
<dbReference type="InterPro" id="IPR050389">
    <property type="entry name" value="LysR-type_TF"/>
</dbReference>
<dbReference type="EMBL" id="JAJJVQ010000002">
    <property type="protein sequence ID" value="MCO5781391.1"/>
    <property type="molecule type" value="Genomic_DNA"/>
</dbReference>
<evidence type="ECO:0000259" key="5">
    <source>
        <dbReference type="PROSITE" id="PS50931"/>
    </source>
</evidence>
<name>A0ABT1B779_9ENTR</name>